<feature type="region of interest" description="Disordered" evidence="1">
    <location>
        <begin position="599"/>
        <end position="623"/>
    </location>
</feature>
<dbReference type="OrthoDB" id="2111127at2759"/>
<protein>
    <submittedName>
        <fullName evidence="2">Uncharacterized protein</fullName>
    </submittedName>
</protein>
<dbReference type="AlphaFoldDB" id="A0A9W7EM70"/>
<dbReference type="Proteomes" id="UP001165085">
    <property type="component" value="Unassembled WGS sequence"/>
</dbReference>
<evidence type="ECO:0000256" key="1">
    <source>
        <dbReference type="SAM" id="MobiDB-lite"/>
    </source>
</evidence>
<accession>A0A9W7EM70</accession>
<dbReference type="EMBL" id="BRXY01000292">
    <property type="protein sequence ID" value="GMH84273.1"/>
    <property type="molecule type" value="Genomic_DNA"/>
</dbReference>
<gene>
    <name evidence="2" type="ORF">TrST_g702</name>
</gene>
<feature type="region of interest" description="Disordered" evidence="1">
    <location>
        <begin position="459"/>
        <end position="492"/>
    </location>
</feature>
<dbReference type="Pfam" id="PF20524">
    <property type="entry name" value="DUF6739"/>
    <property type="match status" value="2"/>
</dbReference>
<feature type="compositionally biased region" description="Polar residues" evidence="1">
    <location>
        <begin position="613"/>
        <end position="623"/>
    </location>
</feature>
<proteinExistence type="predicted"/>
<evidence type="ECO:0000313" key="3">
    <source>
        <dbReference type="Proteomes" id="UP001165085"/>
    </source>
</evidence>
<feature type="compositionally biased region" description="Basic and acidic residues" evidence="1">
    <location>
        <begin position="599"/>
        <end position="612"/>
    </location>
</feature>
<sequence>MLRNLLRQALAFPRSERQTVPRSANHALEELRAEFEKRSQSEPKTRLPSHLPPAEFTTKLHAPKSPFLPFSIDNKTRRVAALAWKDVTERRNAQILITSLSAITLLSGIEGVAIINSSSLPLLEPQYLTLLLKYSITNVIPSCVWTTNEMSTVALSSSLDPAIISALTGSTLIKTTTLRSFRYIVATTTLISQLLRFFSVSVRASDAFKDNIRDGKERPFDNVNERVIRLAGRKSDVTVVSLDKYQDHIFPVFEDPSAVRYTVAEYSDNYSKPTFWTVDRRSYGHKRAFQKLNIDDSWLVDCTSAGRRILILEADLVNEEDSLSLNPISRDLTIDNASGAFRKIVSRASECMTTKNYRILRVILGDSTEMFASGGGHTRTLRDRVLGSKEADLIVDSRAPVLLAVLQWYDQKHPPSVDPRRLLFFTDSKEYFTHLREILRPFNIEVVDGFIATTSASASTSTSSSASTSSTSTSTPTPTPTPTSASATESEAPTLPTLGLVHYTTTSLTTNTALGLTKQGLLKNFKSVLVLVDKPIGIQLIESEGEENLSVLCSALTHDLLLHNVRMWSRMGFSPASIQEELDFQFAKVLEAEAIVSNDHRQEQEGGLENEKNTANNGSNNVK</sequence>
<dbReference type="InterPro" id="IPR046627">
    <property type="entry name" value="DUF6739"/>
</dbReference>
<name>A0A9W7EM70_9STRA</name>
<comment type="caution">
    <text evidence="2">The sequence shown here is derived from an EMBL/GenBank/DDBJ whole genome shotgun (WGS) entry which is preliminary data.</text>
</comment>
<organism evidence="2 3">
    <name type="scientific">Triparma strigata</name>
    <dbReference type="NCBI Taxonomy" id="1606541"/>
    <lineage>
        <taxon>Eukaryota</taxon>
        <taxon>Sar</taxon>
        <taxon>Stramenopiles</taxon>
        <taxon>Ochrophyta</taxon>
        <taxon>Bolidophyceae</taxon>
        <taxon>Parmales</taxon>
        <taxon>Triparmaceae</taxon>
        <taxon>Triparma</taxon>
    </lineage>
</organism>
<evidence type="ECO:0000313" key="2">
    <source>
        <dbReference type="EMBL" id="GMH84273.1"/>
    </source>
</evidence>
<reference evidence="3" key="1">
    <citation type="journal article" date="2023" name="Commun. Biol.">
        <title>Genome analysis of Parmales, the sister group of diatoms, reveals the evolutionary specialization of diatoms from phago-mixotrophs to photoautotrophs.</title>
        <authorList>
            <person name="Ban H."/>
            <person name="Sato S."/>
            <person name="Yoshikawa S."/>
            <person name="Yamada K."/>
            <person name="Nakamura Y."/>
            <person name="Ichinomiya M."/>
            <person name="Sato N."/>
            <person name="Blanc-Mathieu R."/>
            <person name="Endo H."/>
            <person name="Kuwata A."/>
            <person name="Ogata H."/>
        </authorList>
    </citation>
    <scope>NUCLEOTIDE SEQUENCE [LARGE SCALE GENOMIC DNA]</scope>
    <source>
        <strain evidence="3">NIES 3701</strain>
    </source>
</reference>
<keyword evidence="3" id="KW-1185">Reference proteome</keyword>